<keyword evidence="3" id="KW-1133">Transmembrane helix</keyword>
<evidence type="ECO:0000256" key="2">
    <source>
        <dbReference type="ARBA" id="ARBA00005634"/>
    </source>
</evidence>
<comment type="caution">
    <text evidence="6">The sequence shown here is derived from an EMBL/GenBank/DDBJ whole genome shotgun (WGS) entry which is preliminary data.</text>
</comment>
<dbReference type="Pfam" id="PF02225">
    <property type="entry name" value="PA"/>
    <property type="match status" value="1"/>
</dbReference>
<dbReference type="InterPro" id="IPR007484">
    <property type="entry name" value="Peptidase_M28"/>
</dbReference>
<dbReference type="AlphaFoldDB" id="A0A815GBM6"/>
<dbReference type="GO" id="GO:0008235">
    <property type="term" value="F:metalloexopeptidase activity"/>
    <property type="evidence" value="ECO:0007669"/>
    <property type="project" value="InterPro"/>
</dbReference>
<dbReference type="Gene3D" id="3.40.630.10">
    <property type="entry name" value="Zn peptidases"/>
    <property type="match status" value="1"/>
</dbReference>
<evidence type="ECO:0000259" key="5">
    <source>
        <dbReference type="Pfam" id="PF04389"/>
    </source>
</evidence>
<evidence type="ECO:0000313" key="7">
    <source>
        <dbReference type="Proteomes" id="UP000663852"/>
    </source>
</evidence>
<name>A0A815GBM6_ADIRI</name>
<dbReference type="SUPFAM" id="SSF52025">
    <property type="entry name" value="PA domain"/>
    <property type="match status" value="1"/>
</dbReference>
<gene>
    <name evidence="6" type="ORF">EDS130_LOCUS32489</name>
</gene>
<proteinExistence type="inferred from homology"/>
<feature type="transmembrane region" description="Helical" evidence="3">
    <location>
        <begin position="56"/>
        <end position="78"/>
    </location>
</feature>
<feature type="domain" description="PA" evidence="4">
    <location>
        <begin position="214"/>
        <end position="298"/>
    </location>
</feature>
<dbReference type="InterPro" id="IPR046450">
    <property type="entry name" value="PA_dom_sf"/>
</dbReference>
<reference evidence="6" key="1">
    <citation type="submission" date="2021-02" db="EMBL/GenBank/DDBJ databases">
        <authorList>
            <person name="Nowell W R."/>
        </authorList>
    </citation>
    <scope>NUCLEOTIDE SEQUENCE</scope>
</reference>
<dbReference type="Proteomes" id="UP000663852">
    <property type="component" value="Unassembled WGS sequence"/>
</dbReference>
<sequence>MQTSSYIKITVLNSILRLDIVKICINTLARTNNKELKFFFVSSSTMASIDLSPRTMFVFLCTICLFGVITLALAAATLGTINKRFDSLTVTTSTTQTKLNSPLAETIRIDDLVNHLRQLQRIANESNGNRAINTRGFNATVDYIYNYLQNQIGTLQVTRRTFTIRNFALAKNPILLSKIEGTEKNYTYSTTLARSEFTYANYSTATKFTDYVRVVSIPNFGCSEDAWKNVSGLVALIKAGGKCTYAEKGMLAADSGIQALLFYSDGETSSNLAPVNVRLRHTNKLPALALSYTAGEALATAASMGTAFVKLEIELENMPPFPVDNVCADTPHGDATQTIVVGSHSDSVPAGPGINDNGSGTAANLVLAANLARLYQTSNYKKYKYRVRFCWWAAEEIGLAGSSDYVDKAKVSTEPGERRADILVNLNFDMAGSPNFIFGIYDAKTALNGTPVEALPGSQKITELYRDWFIGQNLPWDYRDFNGRSDYGPFLAAGIAAGGVATGSDAVKSAAQRDKYRQSIGEENAGFAGAILDPCYHLSCDTLVNIHLYGYEKLVQAAAYGLEYLGQRDDLKTWLYPQ</sequence>
<dbReference type="InterPro" id="IPR045175">
    <property type="entry name" value="M28_fam"/>
</dbReference>
<keyword evidence="3" id="KW-0472">Membrane</keyword>
<keyword evidence="3" id="KW-0812">Transmembrane</keyword>
<dbReference type="InterPro" id="IPR003137">
    <property type="entry name" value="PA_domain"/>
</dbReference>
<evidence type="ECO:0000259" key="4">
    <source>
        <dbReference type="Pfam" id="PF02225"/>
    </source>
</evidence>
<dbReference type="Gene3D" id="3.50.30.30">
    <property type="match status" value="1"/>
</dbReference>
<dbReference type="GO" id="GO:0006508">
    <property type="term" value="P:proteolysis"/>
    <property type="evidence" value="ECO:0007669"/>
    <property type="project" value="InterPro"/>
</dbReference>
<dbReference type="EMBL" id="CAJNOJ010000249">
    <property type="protein sequence ID" value="CAF1336494.1"/>
    <property type="molecule type" value="Genomic_DNA"/>
</dbReference>
<dbReference type="OrthoDB" id="10013407at2759"/>
<dbReference type="PANTHER" id="PTHR12147:SF26">
    <property type="entry name" value="PEPTIDASE M28 DOMAIN-CONTAINING PROTEIN"/>
    <property type="match status" value="1"/>
</dbReference>
<evidence type="ECO:0000313" key="6">
    <source>
        <dbReference type="EMBL" id="CAF1336494.1"/>
    </source>
</evidence>
<organism evidence="6 7">
    <name type="scientific">Adineta ricciae</name>
    <name type="common">Rotifer</name>
    <dbReference type="NCBI Taxonomy" id="249248"/>
    <lineage>
        <taxon>Eukaryota</taxon>
        <taxon>Metazoa</taxon>
        <taxon>Spiralia</taxon>
        <taxon>Gnathifera</taxon>
        <taxon>Rotifera</taxon>
        <taxon>Eurotatoria</taxon>
        <taxon>Bdelloidea</taxon>
        <taxon>Adinetida</taxon>
        <taxon>Adinetidae</taxon>
        <taxon>Adineta</taxon>
    </lineage>
</organism>
<dbReference type="SUPFAM" id="SSF53187">
    <property type="entry name" value="Zn-dependent exopeptidases"/>
    <property type="match status" value="1"/>
</dbReference>
<feature type="domain" description="Peptidase M28" evidence="5">
    <location>
        <begin position="325"/>
        <end position="557"/>
    </location>
</feature>
<evidence type="ECO:0000256" key="1">
    <source>
        <dbReference type="ARBA" id="ARBA00001947"/>
    </source>
</evidence>
<dbReference type="CDD" id="cd00538">
    <property type="entry name" value="PA"/>
    <property type="match status" value="1"/>
</dbReference>
<protein>
    <submittedName>
        <fullName evidence="6">Uncharacterized protein</fullName>
    </submittedName>
</protein>
<evidence type="ECO:0000256" key="3">
    <source>
        <dbReference type="SAM" id="Phobius"/>
    </source>
</evidence>
<comment type="cofactor">
    <cofactor evidence="1">
        <name>Zn(2+)</name>
        <dbReference type="ChEBI" id="CHEBI:29105"/>
    </cofactor>
</comment>
<dbReference type="Pfam" id="PF04389">
    <property type="entry name" value="Peptidase_M28"/>
    <property type="match status" value="1"/>
</dbReference>
<comment type="similarity">
    <text evidence="2">Belongs to the peptidase M28 family. M28B subfamily.</text>
</comment>
<accession>A0A815GBM6</accession>
<dbReference type="PANTHER" id="PTHR12147">
    <property type="entry name" value="METALLOPEPTIDASE M28 FAMILY MEMBER"/>
    <property type="match status" value="1"/>
</dbReference>